<dbReference type="InterPro" id="IPR017916">
    <property type="entry name" value="SB_dom"/>
</dbReference>
<accession>A0A7D9D0D8</accession>
<keyword evidence="3 7" id="KW-0813">Transport</keyword>
<dbReference type="Gene3D" id="3.10.110.10">
    <property type="entry name" value="Ubiquitin Conjugating Enzyme"/>
    <property type="match status" value="1"/>
</dbReference>
<dbReference type="PANTHER" id="PTHR23306">
    <property type="entry name" value="TUMOR SUSCEPTIBILITY GENE 101 PROTEIN-RELATED"/>
    <property type="match status" value="1"/>
</dbReference>
<dbReference type="Gene3D" id="6.10.140.820">
    <property type="match status" value="1"/>
</dbReference>
<dbReference type="EMBL" id="CABFWN010000006">
    <property type="protein sequence ID" value="VUG20238.1"/>
    <property type="molecule type" value="Genomic_DNA"/>
</dbReference>
<feature type="region of interest" description="Disordered" evidence="8">
    <location>
        <begin position="186"/>
        <end position="221"/>
    </location>
</feature>
<dbReference type="GO" id="GO:0000813">
    <property type="term" value="C:ESCRT I complex"/>
    <property type="evidence" value="ECO:0007669"/>
    <property type="project" value="TreeGrafter"/>
</dbReference>
<comment type="similarity">
    <text evidence="2">Belongs to the ubiquitin-conjugating enzyme family. UEV subfamily.</text>
</comment>
<comment type="subcellular location">
    <subcellularLocation>
        <location evidence="1">Endosome</location>
    </subcellularLocation>
</comment>
<evidence type="ECO:0000256" key="4">
    <source>
        <dbReference type="ARBA" id="ARBA00022753"/>
    </source>
</evidence>
<reference evidence="9 10" key="1">
    <citation type="submission" date="2019-07" db="EMBL/GenBank/DDBJ databases">
        <authorList>
            <person name="Friedrich A."/>
            <person name="Schacherer J."/>
        </authorList>
    </citation>
    <scope>NUCLEOTIDE SEQUENCE [LARGE SCALE GENOMIC DNA]</scope>
</reference>
<dbReference type="PROSITE" id="PS51312">
    <property type="entry name" value="SB"/>
    <property type="match status" value="1"/>
</dbReference>
<evidence type="ECO:0000256" key="6">
    <source>
        <dbReference type="ARBA" id="ARBA00023054"/>
    </source>
</evidence>
<dbReference type="SUPFAM" id="SSF140111">
    <property type="entry name" value="Endosomal sorting complex assembly domain"/>
    <property type="match status" value="1"/>
</dbReference>
<feature type="compositionally biased region" description="Low complexity" evidence="8">
    <location>
        <begin position="188"/>
        <end position="201"/>
    </location>
</feature>
<evidence type="ECO:0000256" key="5">
    <source>
        <dbReference type="ARBA" id="ARBA00022927"/>
    </source>
</evidence>
<dbReference type="InterPro" id="IPR016135">
    <property type="entry name" value="UBQ-conjugating_enzyme/RWD"/>
</dbReference>
<dbReference type="InterPro" id="IPR052070">
    <property type="entry name" value="ESCRT-I_UEV_domain"/>
</dbReference>
<evidence type="ECO:0000256" key="3">
    <source>
        <dbReference type="ARBA" id="ARBA00022448"/>
    </source>
</evidence>
<dbReference type="AlphaFoldDB" id="A0A7D9D0D8"/>
<dbReference type="InterPro" id="IPR008883">
    <property type="entry name" value="UEV_N"/>
</dbReference>
<protein>
    <submittedName>
        <fullName evidence="9">DEBR0S6_11056g1_1</fullName>
    </submittedName>
</protein>
<gene>
    <name evidence="9" type="ORF">DEBR0S6_11056G</name>
</gene>
<keyword evidence="5 7" id="KW-0653">Protein transport</keyword>
<organism evidence="9 10">
    <name type="scientific">Dekkera bruxellensis</name>
    <name type="common">Brettanomyces custersii</name>
    <dbReference type="NCBI Taxonomy" id="5007"/>
    <lineage>
        <taxon>Eukaryota</taxon>
        <taxon>Fungi</taxon>
        <taxon>Dikarya</taxon>
        <taxon>Ascomycota</taxon>
        <taxon>Saccharomycotina</taxon>
        <taxon>Pichiomycetes</taxon>
        <taxon>Pichiales</taxon>
        <taxon>Pichiaceae</taxon>
        <taxon>Brettanomyces</taxon>
    </lineage>
</organism>
<sequence>MPQKLPDKLLRWLYQVLQPEYHNPVLCYQDVSLVLMCFPYFRVRTSVYTMQHGENRLMVKLYGPVDLQAGKNITSLSSNEHLSPSCVDFTIWIPFEYPEAPPIVYVKNSDDRQKNGDKALSEYTIIPNNYCDPSGRFYHPFLSNWTKQFGSDTSNSTIKPQNNRLLLLTQLLLRCLKEHPPFLHRVAPSPITSSNSSSSTNDAPPLPQKPSNGHKPKAKNSAEIVDSVVAPKFAKIKLMDDQVQLSKFHNSKGPPPLLPANPSTTQMVENIRKTLNEKIQTELLEEIPLKEIIQMQNDLLSVTESDINAASYLTYYEAKIVQRKRLLSSKLEEMKDLHKKLDADIEQVLPKFDECLIAETPVFNQLYTLVTKSEAMTDLLYHLEKLHAGGKIKFDKYLQVARRLAREQCLCKQHINKLSDICGLDQG</sequence>
<dbReference type="GO" id="GO:0043162">
    <property type="term" value="P:ubiquitin-dependent protein catabolic process via the multivesicular body sorting pathway"/>
    <property type="evidence" value="ECO:0007669"/>
    <property type="project" value="UniProtKB-ARBA"/>
</dbReference>
<dbReference type="Proteomes" id="UP000478008">
    <property type="component" value="Unassembled WGS sequence"/>
</dbReference>
<keyword evidence="4" id="KW-0967">Endosome</keyword>
<evidence type="ECO:0000313" key="10">
    <source>
        <dbReference type="Proteomes" id="UP000478008"/>
    </source>
</evidence>
<evidence type="ECO:0000256" key="2">
    <source>
        <dbReference type="ARBA" id="ARBA00009594"/>
    </source>
</evidence>
<dbReference type="Pfam" id="PF05743">
    <property type="entry name" value="UEV"/>
    <property type="match status" value="1"/>
</dbReference>
<dbReference type="Pfam" id="PF09454">
    <property type="entry name" value="Vps23_core"/>
    <property type="match status" value="1"/>
</dbReference>
<dbReference type="InterPro" id="IPR037202">
    <property type="entry name" value="ESCRT_assembly_dom"/>
</dbReference>
<dbReference type="GO" id="GO:0072666">
    <property type="term" value="P:establishment of protein localization to vacuole"/>
    <property type="evidence" value="ECO:0007669"/>
    <property type="project" value="UniProtKB-ARBA"/>
</dbReference>
<evidence type="ECO:0000256" key="8">
    <source>
        <dbReference type="SAM" id="MobiDB-lite"/>
    </source>
</evidence>
<proteinExistence type="inferred from homology"/>
<dbReference type="GO" id="GO:0043130">
    <property type="term" value="F:ubiquitin binding"/>
    <property type="evidence" value="ECO:0007669"/>
    <property type="project" value="TreeGrafter"/>
</dbReference>
<name>A0A7D9D0D8_DEKBR</name>
<dbReference type="PANTHER" id="PTHR23306:SF3">
    <property type="entry name" value="TUMOR SUPPRESSOR PROTEIN 101"/>
    <property type="match status" value="1"/>
</dbReference>
<keyword evidence="6" id="KW-0175">Coiled coil</keyword>
<dbReference type="CDD" id="cd11685">
    <property type="entry name" value="UEV_TSG101-like"/>
    <property type="match status" value="1"/>
</dbReference>
<dbReference type="GO" id="GO:0006886">
    <property type="term" value="P:intracellular protein transport"/>
    <property type="evidence" value="ECO:0007669"/>
    <property type="project" value="UniProtKB-ARBA"/>
</dbReference>
<evidence type="ECO:0000256" key="7">
    <source>
        <dbReference type="PROSITE-ProRule" id="PRU00644"/>
    </source>
</evidence>
<dbReference type="SUPFAM" id="SSF54495">
    <property type="entry name" value="UBC-like"/>
    <property type="match status" value="1"/>
</dbReference>
<dbReference type="PROSITE" id="PS51322">
    <property type="entry name" value="UEV"/>
    <property type="match status" value="1"/>
</dbReference>
<evidence type="ECO:0000313" key="9">
    <source>
        <dbReference type="EMBL" id="VUG20238.1"/>
    </source>
</evidence>
<keyword evidence="10" id="KW-1185">Reference proteome</keyword>
<evidence type="ECO:0000256" key="1">
    <source>
        <dbReference type="ARBA" id="ARBA00004177"/>
    </source>
</evidence>